<reference evidence="11" key="1">
    <citation type="submission" date="2016-10" db="EMBL/GenBank/DDBJ databases">
        <authorList>
            <person name="Varghese N."/>
            <person name="Submissions S."/>
        </authorList>
    </citation>
    <scope>NUCLEOTIDE SEQUENCE [LARGE SCALE GENOMIC DNA]</scope>
    <source>
        <strain evidence="11">LMG 26031</strain>
    </source>
</reference>
<dbReference type="GO" id="GO:0032259">
    <property type="term" value="P:methylation"/>
    <property type="evidence" value="ECO:0007669"/>
    <property type="project" value="UniProtKB-KW"/>
</dbReference>
<evidence type="ECO:0000256" key="2">
    <source>
        <dbReference type="ARBA" id="ARBA00008711"/>
    </source>
</evidence>
<dbReference type="GO" id="GO:0006281">
    <property type="term" value="P:DNA repair"/>
    <property type="evidence" value="ECO:0007669"/>
    <property type="project" value="UniProtKB-KW"/>
</dbReference>
<keyword evidence="4 10" id="KW-0489">Methyltransferase</keyword>
<keyword evidence="11" id="KW-1185">Reference proteome</keyword>
<accession>A0A1H6XAS9</accession>
<protein>
    <recommendedName>
        <fullName evidence="3">methylated-DNA--[protein]-cysteine S-methyltransferase</fullName>
        <ecNumber evidence="3">2.1.1.63</ecNumber>
    </recommendedName>
</protein>
<dbReference type="NCBIfam" id="TIGR00589">
    <property type="entry name" value="ogt"/>
    <property type="match status" value="1"/>
</dbReference>
<organism evidence="10 11">
    <name type="scientific">Paraburkholderia diazotrophica</name>
    <dbReference type="NCBI Taxonomy" id="667676"/>
    <lineage>
        <taxon>Bacteria</taxon>
        <taxon>Pseudomonadati</taxon>
        <taxon>Pseudomonadota</taxon>
        <taxon>Betaproteobacteria</taxon>
        <taxon>Burkholderiales</taxon>
        <taxon>Burkholderiaceae</taxon>
        <taxon>Paraburkholderia</taxon>
    </lineage>
</organism>
<dbReference type="EC" id="2.1.1.63" evidence="3"/>
<dbReference type="PROSITE" id="PS00374">
    <property type="entry name" value="MGMT"/>
    <property type="match status" value="1"/>
</dbReference>
<feature type="domain" description="Methylated-DNA-[protein]-cysteine S-methyltransferase DNA binding" evidence="9">
    <location>
        <begin position="74"/>
        <end position="157"/>
    </location>
</feature>
<dbReference type="InterPro" id="IPR036388">
    <property type="entry name" value="WH-like_DNA-bd_sf"/>
</dbReference>
<dbReference type="InterPro" id="IPR036217">
    <property type="entry name" value="MethylDNA_cys_MeTrfase_DNAb"/>
</dbReference>
<dbReference type="InterPro" id="IPR036631">
    <property type="entry name" value="MGMT_N_sf"/>
</dbReference>
<comment type="similarity">
    <text evidence="2">Belongs to the MGMT family.</text>
</comment>
<keyword evidence="6" id="KW-0227">DNA damage</keyword>
<dbReference type="PANTHER" id="PTHR10815">
    <property type="entry name" value="METHYLATED-DNA--PROTEIN-CYSTEINE METHYLTRANSFERASE"/>
    <property type="match status" value="1"/>
</dbReference>
<dbReference type="InterPro" id="IPR001497">
    <property type="entry name" value="MethylDNA_cys_MeTrfase_AS"/>
</dbReference>
<gene>
    <name evidence="10" type="ORF">SAMN05192539_1008145</name>
</gene>
<dbReference type="FunFam" id="1.10.10.10:FF:000214">
    <property type="entry name" value="Methylated-DNA--protein-cysteine methyltransferase"/>
    <property type="match status" value="1"/>
</dbReference>
<evidence type="ECO:0000256" key="6">
    <source>
        <dbReference type="ARBA" id="ARBA00022763"/>
    </source>
</evidence>
<name>A0A1H6XAS9_9BURK</name>
<evidence type="ECO:0000256" key="1">
    <source>
        <dbReference type="ARBA" id="ARBA00001286"/>
    </source>
</evidence>
<evidence type="ECO:0000313" key="11">
    <source>
        <dbReference type="Proteomes" id="UP000198866"/>
    </source>
</evidence>
<keyword evidence="5 10" id="KW-0808">Transferase</keyword>
<evidence type="ECO:0000256" key="7">
    <source>
        <dbReference type="ARBA" id="ARBA00023204"/>
    </source>
</evidence>
<proteinExistence type="inferred from homology"/>
<dbReference type="Pfam" id="PF01035">
    <property type="entry name" value="DNA_binding_1"/>
    <property type="match status" value="1"/>
</dbReference>
<evidence type="ECO:0000259" key="9">
    <source>
        <dbReference type="Pfam" id="PF01035"/>
    </source>
</evidence>
<dbReference type="InterPro" id="IPR014048">
    <property type="entry name" value="MethylDNA_cys_MeTrfase_DNA-bd"/>
</dbReference>
<comment type="catalytic activity">
    <reaction evidence="8">
        <text>a 6-O-methyl-2'-deoxyguanosine in DNA + L-cysteinyl-[protein] = S-methyl-L-cysteinyl-[protein] + a 2'-deoxyguanosine in DNA</text>
        <dbReference type="Rhea" id="RHEA:24000"/>
        <dbReference type="Rhea" id="RHEA-COMP:10131"/>
        <dbReference type="Rhea" id="RHEA-COMP:10132"/>
        <dbReference type="Rhea" id="RHEA-COMP:11367"/>
        <dbReference type="Rhea" id="RHEA-COMP:11368"/>
        <dbReference type="ChEBI" id="CHEBI:29950"/>
        <dbReference type="ChEBI" id="CHEBI:82612"/>
        <dbReference type="ChEBI" id="CHEBI:85445"/>
        <dbReference type="ChEBI" id="CHEBI:85448"/>
        <dbReference type="EC" id="2.1.1.63"/>
    </reaction>
</comment>
<dbReference type="CDD" id="cd06445">
    <property type="entry name" value="ATase"/>
    <property type="match status" value="1"/>
</dbReference>
<dbReference type="OrthoDB" id="9802228at2"/>
<sequence>MFDAVIDAPFGKIGVRVQDGREGETVREIVYLPDSVANVEPQSSLAKQAVEQIEQYLQRATASFDLPLASVGTPFQRRVWQAICEIPPGTVLTYGQLAKSIGSVPRAVGQACGSNFFPIVIPCHRVVASGGIGGFAHTGGDGYYRNVKRWLLKHEGVPYA</sequence>
<dbReference type="RefSeq" id="WP_090865630.1">
    <property type="nucleotide sequence ID" value="NZ_FNYE01000008.1"/>
</dbReference>
<dbReference type="Proteomes" id="UP000198866">
    <property type="component" value="Unassembled WGS sequence"/>
</dbReference>
<dbReference type="AlphaFoldDB" id="A0A1H6XAS9"/>
<evidence type="ECO:0000256" key="5">
    <source>
        <dbReference type="ARBA" id="ARBA00022679"/>
    </source>
</evidence>
<evidence type="ECO:0000256" key="8">
    <source>
        <dbReference type="ARBA" id="ARBA00049348"/>
    </source>
</evidence>
<dbReference type="Gene3D" id="1.10.10.10">
    <property type="entry name" value="Winged helix-like DNA-binding domain superfamily/Winged helix DNA-binding domain"/>
    <property type="match status" value="1"/>
</dbReference>
<evidence type="ECO:0000256" key="4">
    <source>
        <dbReference type="ARBA" id="ARBA00022603"/>
    </source>
</evidence>
<dbReference type="EMBL" id="FNYE01000008">
    <property type="protein sequence ID" value="SEJ26273.1"/>
    <property type="molecule type" value="Genomic_DNA"/>
</dbReference>
<evidence type="ECO:0000256" key="3">
    <source>
        <dbReference type="ARBA" id="ARBA00011918"/>
    </source>
</evidence>
<evidence type="ECO:0000313" key="10">
    <source>
        <dbReference type="EMBL" id="SEJ26273.1"/>
    </source>
</evidence>
<comment type="catalytic activity">
    <reaction evidence="1">
        <text>a 4-O-methyl-thymidine in DNA + L-cysteinyl-[protein] = a thymidine in DNA + S-methyl-L-cysteinyl-[protein]</text>
        <dbReference type="Rhea" id="RHEA:53428"/>
        <dbReference type="Rhea" id="RHEA-COMP:10131"/>
        <dbReference type="Rhea" id="RHEA-COMP:10132"/>
        <dbReference type="Rhea" id="RHEA-COMP:13555"/>
        <dbReference type="Rhea" id="RHEA-COMP:13556"/>
        <dbReference type="ChEBI" id="CHEBI:29950"/>
        <dbReference type="ChEBI" id="CHEBI:82612"/>
        <dbReference type="ChEBI" id="CHEBI:137386"/>
        <dbReference type="ChEBI" id="CHEBI:137387"/>
        <dbReference type="EC" id="2.1.1.63"/>
    </reaction>
</comment>
<dbReference type="STRING" id="667676.SAMN05192539_1008145"/>
<dbReference type="GO" id="GO:0003908">
    <property type="term" value="F:methylated-DNA-[protein]-cysteine S-methyltransferase activity"/>
    <property type="evidence" value="ECO:0007669"/>
    <property type="project" value="UniProtKB-EC"/>
</dbReference>
<dbReference type="PANTHER" id="PTHR10815:SF13">
    <property type="entry name" value="METHYLATED-DNA--PROTEIN-CYSTEINE METHYLTRANSFERASE"/>
    <property type="match status" value="1"/>
</dbReference>
<dbReference type="SUPFAM" id="SSF46767">
    <property type="entry name" value="Methylated DNA-protein cysteine methyltransferase, C-terminal domain"/>
    <property type="match status" value="1"/>
</dbReference>
<keyword evidence="7" id="KW-0234">DNA repair</keyword>
<dbReference type="SUPFAM" id="SSF53155">
    <property type="entry name" value="Methylated DNA-protein cysteine methyltransferase domain"/>
    <property type="match status" value="1"/>
</dbReference>